<protein>
    <submittedName>
        <fullName evidence="4">Uncharacterized protein</fullName>
    </submittedName>
</protein>
<evidence type="ECO:0000313" key="5">
    <source>
        <dbReference type="Proteomes" id="UP001174677"/>
    </source>
</evidence>
<sequence length="416" mass="47889">MSSNVVLQPNPPHKPLSPTTNKMKYARTTLLQPPKKSHLHHCLNSQKKHFFHRIMWASLGFLCLGQSFTEKTGKREPSHLSLSCFSLCLSLTSSFPSLYYFFPISFSIFFLTELSSFLYFSPPFSLFLSFPKYSSPFCLVGSFFFLFFNIVFDLMMKRMKGVAAAMESSPYAILYEVQRTRLKHQSLMQDYEELYRETESQKRKLEMMKQKRLTLLSEVRFLRQRYKFLMQNQSQNPAPAPKYIKKQNLINVNRTVRKERNYTGNDAAVQCQAPQFDLNRKGKKVYSEREAALQTAGPVFDLSQKQKTYIGKEAALRNSATNLELNLKERIYSGKEAAARNNAPIFDLNQISREEEELQANGEVMRIDEPKISLIRGGSDEHHSDMKLSACRSAGNGSGRAGKRKISWQDQVALRV</sequence>
<feature type="region of interest" description="Disordered" evidence="2">
    <location>
        <begin position="1"/>
        <end position="20"/>
    </location>
</feature>
<dbReference type="EMBL" id="JARPOI010000142">
    <property type="protein sequence ID" value="KAJ9129449.1"/>
    <property type="molecule type" value="Genomic_DNA"/>
</dbReference>
<dbReference type="Proteomes" id="UP001174677">
    <property type="component" value="Unassembled WGS sequence"/>
</dbReference>
<keyword evidence="3" id="KW-1133">Transmembrane helix</keyword>
<evidence type="ECO:0000256" key="2">
    <source>
        <dbReference type="SAM" id="MobiDB-lite"/>
    </source>
</evidence>
<reference evidence="4 5" key="1">
    <citation type="journal article" date="2023" name="Plant Biotechnol. J.">
        <title>Chromosome-level wild Hevea brasiliensis genome provides new tools for genomic-assisted breeding and valuable loci to elevate rubber yield.</title>
        <authorList>
            <person name="Cheng H."/>
            <person name="Song X."/>
            <person name="Hu Y."/>
            <person name="Wu T."/>
            <person name="Yang Q."/>
            <person name="An Z."/>
            <person name="Feng S."/>
            <person name="Deng Z."/>
            <person name="Wu W."/>
            <person name="Zeng X."/>
            <person name="Tu M."/>
            <person name="Wang X."/>
            <person name="Huang H."/>
        </authorList>
    </citation>
    <scope>NUCLEOTIDE SEQUENCE [LARGE SCALE GENOMIC DNA]</scope>
    <source>
        <strain evidence="4">MT/VB/25A 57/8</strain>
    </source>
</reference>
<feature type="transmembrane region" description="Helical" evidence="3">
    <location>
        <begin position="108"/>
        <end position="127"/>
    </location>
</feature>
<keyword evidence="3" id="KW-0812">Transmembrane</keyword>
<evidence type="ECO:0000313" key="4">
    <source>
        <dbReference type="EMBL" id="KAJ9129449.1"/>
    </source>
</evidence>
<name>A0ABQ9K9K8_HEVBR</name>
<keyword evidence="3" id="KW-0472">Membrane</keyword>
<gene>
    <name evidence="4" type="ORF">P3X46_033822</name>
</gene>
<keyword evidence="1" id="KW-0175">Coiled coil</keyword>
<organism evidence="4 5">
    <name type="scientific">Hevea brasiliensis</name>
    <name type="common">Para rubber tree</name>
    <name type="synonym">Siphonia brasiliensis</name>
    <dbReference type="NCBI Taxonomy" id="3981"/>
    <lineage>
        <taxon>Eukaryota</taxon>
        <taxon>Viridiplantae</taxon>
        <taxon>Streptophyta</taxon>
        <taxon>Embryophyta</taxon>
        <taxon>Tracheophyta</taxon>
        <taxon>Spermatophyta</taxon>
        <taxon>Magnoliopsida</taxon>
        <taxon>eudicotyledons</taxon>
        <taxon>Gunneridae</taxon>
        <taxon>Pentapetalae</taxon>
        <taxon>rosids</taxon>
        <taxon>fabids</taxon>
        <taxon>Malpighiales</taxon>
        <taxon>Euphorbiaceae</taxon>
        <taxon>Crotonoideae</taxon>
        <taxon>Micrandreae</taxon>
        <taxon>Hevea</taxon>
    </lineage>
</organism>
<evidence type="ECO:0000256" key="1">
    <source>
        <dbReference type="SAM" id="Coils"/>
    </source>
</evidence>
<dbReference type="PANTHER" id="PTHR34807">
    <property type="entry name" value="OS08G0270800 PROTEIN"/>
    <property type="match status" value="1"/>
</dbReference>
<feature type="transmembrane region" description="Helical" evidence="3">
    <location>
        <begin position="133"/>
        <end position="152"/>
    </location>
</feature>
<accession>A0ABQ9K9K8</accession>
<proteinExistence type="predicted"/>
<evidence type="ECO:0000256" key="3">
    <source>
        <dbReference type="SAM" id="Phobius"/>
    </source>
</evidence>
<comment type="caution">
    <text evidence="4">The sequence shown here is derived from an EMBL/GenBank/DDBJ whole genome shotgun (WGS) entry which is preliminary data.</text>
</comment>
<dbReference type="PANTHER" id="PTHR34807:SF3">
    <property type="entry name" value="OS08G0270800 PROTEIN"/>
    <property type="match status" value="1"/>
</dbReference>
<keyword evidence="5" id="KW-1185">Reference proteome</keyword>
<feature type="coiled-coil region" evidence="1">
    <location>
        <begin position="177"/>
        <end position="211"/>
    </location>
</feature>